<comment type="similarity">
    <text evidence="1">Belongs to the spermidine/spermine synthase family.</text>
</comment>
<feature type="transmembrane region" description="Helical" evidence="5">
    <location>
        <begin position="42"/>
        <end position="63"/>
    </location>
</feature>
<feature type="transmembrane region" description="Helical" evidence="5">
    <location>
        <begin position="182"/>
        <end position="215"/>
    </location>
</feature>
<dbReference type="Pfam" id="PF01564">
    <property type="entry name" value="Spermine_synth"/>
    <property type="match status" value="1"/>
</dbReference>
<accession>A0A0G1K6M6</accession>
<dbReference type="PROSITE" id="PS51006">
    <property type="entry name" value="PABS_2"/>
    <property type="match status" value="1"/>
</dbReference>
<dbReference type="Proteomes" id="UP000034006">
    <property type="component" value="Unassembled WGS sequence"/>
</dbReference>
<feature type="active site" description="Proton acceptor" evidence="4">
    <location>
        <position position="367"/>
    </location>
</feature>
<evidence type="ECO:0000256" key="1">
    <source>
        <dbReference type="ARBA" id="ARBA00007867"/>
    </source>
</evidence>
<dbReference type="EMBL" id="LCIH01000005">
    <property type="protein sequence ID" value="KKT51987.1"/>
    <property type="molecule type" value="Genomic_DNA"/>
</dbReference>
<name>A0A0G1K6M6_9BACT</name>
<reference evidence="7 8" key="1">
    <citation type="journal article" date="2015" name="Nature">
        <title>rRNA introns, odd ribosomes, and small enigmatic genomes across a large radiation of phyla.</title>
        <authorList>
            <person name="Brown C.T."/>
            <person name="Hug L.A."/>
            <person name="Thomas B.C."/>
            <person name="Sharon I."/>
            <person name="Castelle C.J."/>
            <person name="Singh A."/>
            <person name="Wilkins M.J."/>
            <person name="Williams K.H."/>
            <person name="Banfield J.F."/>
        </authorList>
    </citation>
    <scope>NUCLEOTIDE SEQUENCE [LARGE SCALE GENOMIC DNA]</scope>
</reference>
<feature type="domain" description="PABS" evidence="6">
    <location>
        <begin position="293"/>
        <end position="451"/>
    </location>
</feature>
<keyword evidence="2 4" id="KW-0808">Transferase</keyword>
<dbReference type="AlphaFoldDB" id="A0A0G1K6M6"/>
<evidence type="ECO:0000256" key="4">
    <source>
        <dbReference type="PROSITE-ProRule" id="PRU00354"/>
    </source>
</evidence>
<feature type="transmembrane region" description="Helical" evidence="5">
    <location>
        <begin position="153"/>
        <end position="176"/>
    </location>
</feature>
<keyword evidence="5" id="KW-0472">Membrane</keyword>
<dbReference type="CDD" id="cd02440">
    <property type="entry name" value="AdoMet_MTases"/>
    <property type="match status" value="1"/>
</dbReference>
<evidence type="ECO:0000313" key="7">
    <source>
        <dbReference type="EMBL" id="KKT51987.1"/>
    </source>
</evidence>
<dbReference type="NCBIfam" id="NF037959">
    <property type="entry name" value="MFS_SpdSyn"/>
    <property type="match status" value="1"/>
</dbReference>
<dbReference type="InterPro" id="IPR030374">
    <property type="entry name" value="PABS"/>
</dbReference>
<keyword evidence="5" id="KW-0812">Transmembrane</keyword>
<dbReference type="PANTHER" id="PTHR43317">
    <property type="entry name" value="THERMOSPERMINE SYNTHASE ACAULIS5"/>
    <property type="match status" value="1"/>
</dbReference>
<evidence type="ECO:0000256" key="5">
    <source>
        <dbReference type="SAM" id="Phobius"/>
    </source>
</evidence>
<protein>
    <recommendedName>
        <fullName evidence="6">PABS domain-containing protein</fullName>
    </recommendedName>
</protein>
<dbReference type="STRING" id="1618387.UW44_C0005G0029"/>
<comment type="caution">
    <text evidence="7">The sequence shown here is derived from an EMBL/GenBank/DDBJ whole genome shotgun (WGS) entry which is preliminary data.</text>
</comment>
<dbReference type="SUPFAM" id="SSF53335">
    <property type="entry name" value="S-adenosyl-L-methionine-dependent methyltransferases"/>
    <property type="match status" value="1"/>
</dbReference>
<evidence type="ECO:0000259" key="6">
    <source>
        <dbReference type="PROSITE" id="PS51006"/>
    </source>
</evidence>
<dbReference type="Gene3D" id="3.40.50.150">
    <property type="entry name" value="Vaccinia Virus protein VP39"/>
    <property type="match status" value="1"/>
</dbReference>
<evidence type="ECO:0000256" key="2">
    <source>
        <dbReference type="ARBA" id="ARBA00022679"/>
    </source>
</evidence>
<organism evidence="7 8">
    <name type="scientific">Candidatus Collierbacteria bacterium GW2011_GWB2_44_22</name>
    <dbReference type="NCBI Taxonomy" id="1618387"/>
    <lineage>
        <taxon>Bacteria</taxon>
        <taxon>Candidatus Collieribacteriota</taxon>
    </lineage>
</organism>
<evidence type="ECO:0000256" key="3">
    <source>
        <dbReference type="ARBA" id="ARBA00023115"/>
    </source>
</evidence>
<dbReference type="InterPro" id="IPR029063">
    <property type="entry name" value="SAM-dependent_MTases_sf"/>
</dbReference>
<dbReference type="GO" id="GO:0010487">
    <property type="term" value="F:thermospermine synthase activity"/>
    <property type="evidence" value="ECO:0007669"/>
    <property type="project" value="TreeGrafter"/>
</dbReference>
<sequence>MTLLTVLKANRLNLIVFLGGAVGMIIEMVASRVVSPYLGNSLIVWTSLIGVILGCLSVGYYFGGKMADRFPSFESLSSIVLWGAFSLSMTAFFKEPILQFIQFIFGSELRAASFISVMILFGPASIILGMIAPYAAKLQLSNVLATGKTMGNLYALSTSGSIFGTFLAGFFLIPLFGNSDLLYALSLSLVLISVLAHFQWSVIHKFVICLLVLMYSLNRIGGVFRINTLADLDSLYNRIIVRKAVDEQSRKLVVMSIDNSGIQSAIQPALPNELYFGYTRAYRLADVINSEVNKALVIGGGGYSYPRDYLLTHPIGSIHVVEIDPEITMLAREFFFLVDDPRLQIFHQDARLFLQRSNEQYDVIFLDAFNSLTPPPHLTTQEFLSDLNQHLVDNGFLMINLISAISGDKSRFMNAERATLLSVFPYVEVYAIDNRFEEDVQNLLVVAYKSKPEIILPLGRQIMEFADQNRVLTDDWSPVEHLTRHLYEK</sequence>
<keyword evidence="3 4" id="KW-0620">Polyamine biosynthesis</keyword>
<feature type="transmembrane region" description="Helical" evidence="5">
    <location>
        <begin position="12"/>
        <end position="30"/>
    </location>
</feature>
<dbReference type="GO" id="GO:0006596">
    <property type="term" value="P:polyamine biosynthetic process"/>
    <property type="evidence" value="ECO:0007669"/>
    <property type="project" value="UniProtKB-UniRule"/>
</dbReference>
<keyword evidence="5" id="KW-1133">Transmembrane helix</keyword>
<dbReference type="PANTHER" id="PTHR43317:SF1">
    <property type="entry name" value="THERMOSPERMINE SYNTHASE ACAULIS5"/>
    <property type="match status" value="1"/>
</dbReference>
<evidence type="ECO:0000313" key="8">
    <source>
        <dbReference type="Proteomes" id="UP000034006"/>
    </source>
</evidence>
<gene>
    <name evidence="7" type="ORF">UW44_C0005G0029</name>
</gene>
<proteinExistence type="inferred from homology"/>
<feature type="transmembrane region" description="Helical" evidence="5">
    <location>
        <begin position="113"/>
        <end position="132"/>
    </location>
</feature>